<comment type="caution">
    <text evidence="1">The sequence shown here is derived from an EMBL/GenBank/DDBJ whole genome shotgun (WGS) entry which is preliminary data.</text>
</comment>
<sequence length="96" mass="10418">MRDEKAAAQDVATQALAHIAGDNEMCEQFLANAGIDASQLRQAAHDPDFTVFVLDFVTADDRRLLDFAQAARLSPDRIMRARTILAGPGSEGWSAD</sequence>
<dbReference type="Pfam" id="PF12096">
    <property type="entry name" value="DUF3572"/>
    <property type="match status" value="1"/>
</dbReference>
<dbReference type="RefSeq" id="WP_255330850.1">
    <property type="nucleotide sequence ID" value="NZ_JAKZEU010000006.1"/>
</dbReference>
<dbReference type="Proteomes" id="UP001203945">
    <property type="component" value="Unassembled WGS sequence"/>
</dbReference>
<protein>
    <submittedName>
        <fullName evidence="1">DUF3572 domain-containing protein</fullName>
    </submittedName>
</protein>
<evidence type="ECO:0000313" key="1">
    <source>
        <dbReference type="EMBL" id="MCQ0971841.1"/>
    </source>
</evidence>
<reference evidence="1 2" key="1">
    <citation type="submission" date="2022-03" db="EMBL/GenBank/DDBJ databases">
        <authorList>
            <person name="He Y."/>
        </authorList>
    </citation>
    <scope>NUCLEOTIDE SEQUENCE [LARGE SCALE GENOMIC DNA]</scope>
    <source>
        <strain evidence="1 2">TK19116</strain>
    </source>
</reference>
<dbReference type="InterPro" id="IPR021955">
    <property type="entry name" value="DUF3572"/>
</dbReference>
<gene>
    <name evidence="1" type="ORF">MLD63_15575</name>
</gene>
<dbReference type="EMBL" id="JAKZEU010000006">
    <property type="protein sequence ID" value="MCQ0971841.1"/>
    <property type="molecule type" value="Genomic_DNA"/>
</dbReference>
<proteinExistence type="predicted"/>
<accession>A0ABT1MWE0</accession>
<organism evidence="1 2">
    <name type="scientific">Paracoccus albicereus</name>
    <dbReference type="NCBI Taxonomy" id="2922394"/>
    <lineage>
        <taxon>Bacteria</taxon>
        <taxon>Pseudomonadati</taxon>
        <taxon>Pseudomonadota</taxon>
        <taxon>Alphaproteobacteria</taxon>
        <taxon>Rhodobacterales</taxon>
        <taxon>Paracoccaceae</taxon>
        <taxon>Paracoccus</taxon>
    </lineage>
</organism>
<evidence type="ECO:0000313" key="2">
    <source>
        <dbReference type="Proteomes" id="UP001203945"/>
    </source>
</evidence>
<keyword evidence="2" id="KW-1185">Reference proteome</keyword>
<name>A0ABT1MWE0_9RHOB</name>